<organism evidence="8 9">
    <name type="scientific">Capronia epimyces CBS 606.96</name>
    <dbReference type="NCBI Taxonomy" id="1182542"/>
    <lineage>
        <taxon>Eukaryota</taxon>
        <taxon>Fungi</taxon>
        <taxon>Dikarya</taxon>
        <taxon>Ascomycota</taxon>
        <taxon>Pezizomycotina</taxon>
        <taxon>Eurotiomycetes</taxon>
        <taxon>Chaetothyriomycetidae</taxon>
        <taxon>Chaetothyriales</taxon>
        <taxon>Herpotrichiellaceae</taxon>
        <taxon>Capronia</taxon>
    </lineage>
</organism>
<feature type="transmembrane region" description="Helical" evidence="6">
    <location>
        <begin position="325"/>
        <end position="347"/>
    </location>
</feature>
<dbReference type="RefSeq" id="XP_007731556.1">
    <property type="nucleotide sequence ID" value="XM_007733366.1"/>
</dbReference>
<feature type="transmembrane region" description="Helical" evidence="6">
    <location>
        <begin position="180"/>
        <end position="200"/>
    </location>
</feature>
<feature type="transmembrane region" description="Helical" evidence="6">
    <location>
        <begin position="64"/>
        <end position="81"/>
    </location>
</feature>
<name>W9Z6M1_9EURO</name>
<keyword evidence="2" id="KW-0813">Transport</keyword>
<dbReference type="Proteomes" id="UP000019478">
    <property type="component" value="Unassembled WGS sequence"/>
</dbReference>
<feature type="transmembrane region" description="Helical" evidence="6">
    <location>
        <begin position="212"/>
        <end position="230"/>
    </location>
</feature>
<dbReference type="PANTHER" id="PTHR23501">
    <property type="entry name" value="MAJOR FACILITATOR SUPERFAMILY"/>
    <property type="match status" value="1"/>
</dbReference>
<feature type="transmembrane region" description="Helical" evidence="6">
    <location>
        <begin position="541"/>
        <end position="561"/>
    </location>
</feature>
<dbReference type="PROSITE" id="PS50850">
    <property type="entry name" value="MFS"/>
    <property type="match status" value="1"/>
</dbReference>
<feature type="transmembrane region" description="Helical" evidence="6">
    <location>
        <begin position="391"/>
        <end position="411"/>
    </location>
</feature>
<dbReference type="eggNOG" id="KOG0254">
    <property type="taxonomic scope" value="Eukaryota"/>
</dbReference>
<gene>
    <name evidence="8" type="ORF">A1O3_03228</name>
</gene>
<dbReference type="HOGENOM" id="CLU_000960_25_2_1"/>
<dbReference type="OrthoDB" id="2587356at2759"/>
<evidence type="ECO:0000256" key="6">
    <source>
        <dbReference type="SAM" id="Phobius"/>
    </source>
</evidence>
<reference evidence="8 9" key="1">
    <citation type="submission" date="2013-03" db="EMBL/GenBank/DDBJ databases">
        <title>The Genome Sequence of Capronia epimyces CBS 606.96.</title>
        <authorList>
            <consortium name="The Broad Institute Genomics Platform"/>
            <person name="Cuomo C."/>
            <person name="de Hoog S."/>
            <person name="Gorbushina A."/>
            <person name="Walker B."/>
            <person name="Young S.K."/>
            <person name="Zeng Q."/>
            <person name="Gargeya S."/>
            <person name="Fitzgerald M."/>
            <person name="Haas B."/>
            <person name="Abouelleil A."/>
            <person name="Allen A.W."/>
            <person name="Alvarado L."/>
            <person name="Arachchi H.M."/>
            <person name="Berlin A.M."/>
            <person name="Chapman S.B."/>
            <person name="Gainer-Dewar J."/>
            <person name="Goldberg J."/>
            <person name="Griggs A."/>
            <person name="Gujja S."/>
            <person name="Hansen M."/>
            <person name="Howarth C."/>
            <person name="Imamovic A."/>
            <person name="Ireland A."/>
            <person name="Larimer J."/>
            <person name="McCowan C."/>
            <person name="Murphy C."/>
            <person name="Pearson M."/>
            <person name="Poon T.W."/>
            <person name="Priest M."/>
            <person name="Roberts A."/>
            <person name="Saif S."/>
            <person name="Shea T."/>
            <person name="Sisk P."/>
            <person name="Sykes S."/>
            <person name="Wortman J."/>
            <person name="Nusbaum C."/>
            <person name="Birren B."/>
        </authorList>
    </citation>
    <scope>NUCLEOTIDE SEQUENCE [LARGE SCALE GENOMIC DNA]</scope>
    <source>
        <strain evidence="8 9">CBS 606.96</strain>
    </source>
</reference>
<feature type="transmembrane region" description="Helical" evidence="6">
    <location>
        <begin position="359"/>
        <end position="379"/>
    </location>
</feature>
<protein>
    <recommendedName>
        <fullName evidence="7">Major facilitator superfamily (MFS) profile domain-containing protein</fullName>
    </recommendedName>
</protein>
<keyword evidence="3 6" id="KW-0812">Transmembrane</keyword>
<feature type="transmembrane region" description="Helical" evidence="6">
    <location>
        <begin position="450"/>
        <end position="472"/>
    </location>
</feature>
<evidence type="ECO:0000256" key="4">
    <source>
        <dbReference type="ARBA" id="ARBA00022989"/>
    </source>
</evidence>
<comment type="subcellular location">
    <subcellularLocation>
        <location evidence="1">Membrane</location>
        <topology evidence="1">Multi-pass membrane protein</topology>
    </subcellularLocation>
</comment>
<sequence>MEKTHSPPDINYVEDTANDKIDDGHNVPIDHVTPTDETPEEYKLTFGKMMAILLTRRHTQSFQLGYFSDTLVVTMVSTLLQVINRDIGPSKSYAWIITSITVVGAAVAPVVGRFGDIYGRRNFLLAGNALALVGTAVAATAKTVNTAIVGGSFIGVATSMRQLAWACLGEIVPKRDRGLAFGFLQQSLGAAAAFGPVIAYGFINNGSWRPVYWLPFALDATSFILVFFYYHPMNQYIHEVGKTTWGQFRETDFIGTFLYMSGVVVFLLGISFGGQLFPWRSAGTIVPIVLGFVTLVLCGIYEAYAKQKYAIFPREVISNFRGFTVLQIATFLLGMLYYSIAVLWPAQVQALYATSNLNIGWYAAAGGLSSIIFCPIFGILQKKLPHSRWQLLVYTGCMTICCGCLATSTPASHVSSTVLVALSFAFVSAVSIFATAMVQLNVKHEHIGVASGLTVTMRTLGGAVATTIYLTILNNKLVSNLPKYVATPLAEDGVALSLIPDVIVALTSGDATSPVLAQLSPKALLDAVTGLKGAYANAFRLVYLVSIAFGVIGTFTVAFAADVDHQMTRKVDVTLAEGAHIRVQTDTGEGHIIGRESHEEKGVRV</sequence>
<dbReference type="InterPro" id="IPR010573">
    <property type="entry name" value="MFS_Str1/Tri12-like"/>
</dbReference>
<evidence type="ECO:0000256" key="3">
    <source>
        <dbReference type="ARBA" id="ARBA00022692"/>
    </source>
</evidence>
<dbReference type="GO" id="GO:0022857">
    <property type="term" value="F:transmembrane transporter activity"/>
    <property type="evidence" value="ECO:0007669"/>
    <property type="project" value="InterPro"/>
</dbReference>
<dbReference type="GeneID" id="19167356"/>
<evidence type="ECO:0000256" key="1">
    <source>
        <dbReference type="ARBA" id="ARBA00004141"/>
    </source>
</evidence>
<evidence type="ECO:0000256" key="2">
    <source>
        <dbReference type="ARBA" id="ARBA00022448"/>
    </source>
</evidence>
<feature type="transmembrane region" description="Helical" evidence="6">
    <location>
        <begin position="123"/>
        <end position="141"/>
    </location>
</feature>
<keyword evidence="5 6" id="KW-0472">Membrane</keyword>
<evidence type="ECO:0000313" key="9">
    <source>
        <dbReference type="Proteomes" id="UP000019478"/>
    </source>
</evidence>
<feature type="transmembrane region" description="Helical" evidence="6">
    <location>
        <begin position="417"/>
        <end position="438"/>
    </location>
</feature>
<dbReference type="InterPro" id="IPR036259">
    <property type="entry name" value="MFS_trans_sf"/>
</dbReference>
<feature type="transmembrane region" description="Helical" evidence="6">
    <location>
        <begin position="93"/>
        <end position="111"/>
    </location>
</feature>
<keyword evidence="9" id="KW-1185">Reference proteome</keyword>
<dbReference type="Gene3D" id="1.20.1250.20">
    <property type="entry name" value="MFS general substrate transporter like domains"/>
    <property type="match status" value="1"/>
</dbReference>
<accession>W9Z6M1</accession>
<dbReference type="SUPFAM" id="SSF103473">
    <property type="entry name" value="MFS general substrate transporter"/>
    <property type="match status" value="1"/>
</dbReference>
<dbReference type="GO" id="GO:0005886">
    <property type="term" value="C:plasma membrane"/>
    <property type="evidence" value="ECO:0007669"/>
    <property type="project" value="TreeGrafter"/>
</dbReference>
<evidence type="ECO:0000256" key="5">
    <source>
        <dbReference type="ARBA" id="ARBA00023136"/>
    </source>
</evidence>
<dbReference type="EMBL" id="AMGY01000002">
    <property type="protein sequence ID" value="EXJ90159.1"/>
    <property type="molecule type" value="Genomic_DNA"/>
</dbReference>
<dbReference type="InterPro" id="IPR020846">
    <property type="entry name" value="MFS_dom"/>
</dbReference>
<feature type="transmembrane region" description="Helical" evidence="6">
    <location>
        <begin position="251"/>
        <end position="272"/>
    </location>
</feature>
<dbReference type="Pfam" id="PF06609">
    <property type="entry name" value="TRI12"/>
    <property type="match status" value="1"/>
</dbReference>
<dbReference type="PANTHER" id="PTHR23501:SF109">
    <property type="entry name" value="MAJOR FACILITATOR SUPERFAMILY (MFS) PROFILE DOMAIN-CONTAINING PROTEIN-RELATED"/>
    <property type="match status" value="1"/>
</dbReference>
<proteinExistence type="predicted"/>
<feature type="transmembrane region" description="Helical" evidence="6">
    <location>
        <begin position="284"/>
        <end position="304"/>
    </location>
</feature>
<keyword evidence="4 6" id="KW-1133">Transmembrane helix</keyword>
<comment type="caution">
    <text evidence="8">The sequence shown here is derived from an EMBL/GenBank/DDBJ whole genome shotgun (WGS) entry which is preliminary data.</text>
</comment>
<dbReference type="AlphaFoldDB" id="W9Z6M1"/>
<evidence type="ECO:0000259" key="7">
    <source>
        <dbReference type="PROSITE" id="PS50850"/>
    </source>
</evidence>
<dbReference type="STRING" id="1182542.W9Z6M1"/>
<feature type="domain" description="Major facilitator superfamily (MFS) profile" evidence="7">
    <location>
        <begin position="58"/>
        <end position="565"/>
    </location>
</feature>
<evidence type="ECO:0000313" key="8">
    <source>
        <dbReference type="EMBL" id="EXJ90159.1"/>
    </source>
</evidence>
<feature type="transmembrane region" description="Helical" evidence="6">
    <location>
        <begin position="147"/>
        <end position="168"/>
    </location>
</feature>